<dbReference type="PANTHER" id="PTHR37533:SF2">
    <property type="entry name" value="FLAGELLAR HOOK-LENGTH CONTROL PROTEIN"/>
    <property type="match status" value="1"/>
</dbReference>
<comment type="caution">
    <text evidence="3">The sequence shown here is derived from an EMBL/GenBank/DDBJ whole genome shotgun (WGS) entry which is preliminary data.</text>
</comment>
<protein>
    <submittedName>
        <fullName evidence="3">Flagellar hook-length control protein FliK</fullName>
    </submittedName>
</protein>
<feature type="region of interest" description="Disordered" evidence="1">
    <location>
        <begin position="353"/>
        <end position="376"/>
    </location>
</feature>
<sequence>MNLTGILNTLGTLANAAAPASPSSSAAQDKGPSFNQMLSQNLAQSAPPAPAMPQASPSPQKSAQSQGSNAHGAKPTDAKSADDGKASDATPATQGTQAAGKNGDAKTADAKSADDKTQDAADGKDALADIPGASQAALMMQLMHGVGASADAAKPDAKVVTQDAPLADGAADPKARPRTGILGAVEDKTPHAAPEALTAAAAQAAPLKADEGYARMMSDTMAAREQADAQQAQQQPLPAAALASALQQTSAAVAATQAPAEARLAPPVGSSAWDNALGQKVVWMASGGEQSASLTLNPPDLGPLQVVLAVNNNHATVNFTAAQPEVRQALEAALPRLKEMMSDAGIQLGQANVGAGTQGQFSGSERGDDGRGNRRERGSEAFAIGGVAATDARVRQGVVRIAPDGAVDTFA</sequence>
<feature type="domain" description="Flagellar hook-length control protein-like C-terminal" evidence="2">
    <location>
        <begin position="279"/>
        <end position="361"/>
    </location>
</feature>
<keyword evidence="3" id="KW-0282">Flagellum</keyword>
<dbReference type="Proteomes" id="UP000622890">
    <property type="component" value="Unassembled WGS sequence"/>
</dbReference>
<dbReference type="CDD" id="cd17470">
    <property type="entry name" value="T3SS_Flik_C"/>
    <property type="match status" value="1"/>
</dbReference>
<dbReference type="Pfam" id="PF02120">
    <property type="entry name" value="Flg_hook"/>
    <property type="match status" value="1"/>
</dbReference>
<feature type="compositionally biased region" description="Basic and acidic residues" evidence="1">
    <location>
        <begin position="74"/>
        <end position="86"/>
    </location>
</feature>
<dbReference type="PANTHER" id="PTHR37533">
    <property type="entry name" value="FLAGELLAR HOOK-LENGTH CONTROL PROTEIN"/>
    <property type="match status" value="1"/>
</dbReference>
<feature type="compositionally biased region" description="Basic and acidic residues" evidence="1">
    <location>
        <begin position="103"/>
        <end position="123"/>
    </location>
</feature>
<keyword evidence="3" id="KW-0966">Cell projection</keyword>
<accession>A0A934W568</accession>
<evidence type="ECO:0000259" key="2">
    <source>
        <dbReference type="Pfam" id="PF02120"/>
    </source>
</evidence>
<feature type="compositionally biased region" description="Basic and acidic residues" evidence="1">
    <location>
        <begin position="365"/>
        <end position="376"/>
    </location>
</feature>
<dbReference type="InterPro" id="IPR038610">
    <property type="entry name" value="FliK-like_C_sf"/>
</dbReference>
<dbReference type="AlphaFoldDB" id="A0A934W568"/>
<gene>
    <name evidence="3" type="ORF">JJB74_32340</name>
</gene>
<dbReference type="EMBL" id="JAEPBG010000048">
    <property type="protein sequence ID" value="MBK4739301.1"/>
    <property type="molecule type" value="Genomic_DNA"/>
</dbReference>
<reference evidence="3" key="1">
    <citation type="submission" date="2021-01" db="EMBL/GenBank/DDBJ databases">
        <title>Genome sequence of strain Noviherbaspirillum sp. DKR-6.</title>
        <authorList>
            <person name="Chaudhary D.K."/>
        </authorList>
    </citation>
    <scope>NUCLEOTIDE SEQUENCE</scope>
    <source>
        <strain evidence="3">DKR-6</strain>
    </source>
</reference>
<keyword evidence="3" id="KW-0969">Cilium</keyword>
<feature type="compositionally biased region" description="Low complexity" evidence="1">
    <location>
        <begin position="15"/>
        <end position="27"/>
    </location>
</feature>
<keyword evidence="4" id="KW-1185">Reference proteome</keyword>
<evidence type="ECO:0000256" key="1">
    <source>
        <dbReference type="SAM" id="MobiDB-lite"/>
    </source>
</evidence>
<feature type="region of interest" description="Disordered" evidence="1">
    <location>
        <begin position="15"/>
        <end position="123"/>
    </location>
</feature>
<dbReference type="Gene3D" id="3.30.750.140">
    <property type="match status" value="1"/>
</dbReference>
<feature type="compositionally biased region" description="Low complexity" evidence="1">
    <location>
        <begin position="52"/>
        <end position="68"/>
    </location>
</feature>
<evidence type="ECO:0000313" key="3">
    <source>
        <dbReference type="EMBL" id="MBK4739301.1"/>
    </source>
</evidence>
<evidence type="ECO:0000313" key="4">
    <source>
        <dbReference type="Proteomes" id="UP000622890"/>
    </source>
</evidence>
<proteinExistence type="predicted"/>
<organism evidence="3 4">
    <name type="scientific">Noviherbaspirillum pedocola</name>
    <dbReference type="NCBI Taxonomy" id="2801341"/>
    <lineage>
        <taxon>Bacteria</taxon>
        <taxon>Pseudomonadati</taxon>
        <taxon>Pseudomonadota</taxon>
        <taxon>Betaproteobacteria</taxon>
        <taxon>Burkholderiales</taxon>
        <taxon>Oxalobacteraceae</taxon>
        <taxon>Noviherbaspirillum</taxon>
    </lineage>
</organism>
<feature type="compositionally biased region" description="Polar residues" evidence="1">
    <location>
        <begin position="33"/>
        <end position="42"/>
    </location>
</feature>
<dbReference type="InterPro" id="IPR052563">
    <property type="entry name" value="FliK"/>
</dbReference>
<feature type="compositionally biased region" description="Low complexity" evidence="1">
    <location>
        <begin position="87"/>
        <end position="100"/>
    </location>
</feature>
<dbReference type="RefSeq" id="WP_200598665.1">
    <property type="nucleotide sequence ID" value="NZ_JAEPBG010000048.1"/>
</dbReference>
<dbReference type="InterPro" id="IPR021136">
    <property type="entry name" value="Flagellar_hook_control-like_C"/>
</dbReference>
<name>A0A934W568_9BURK</name>